<keyword evidence="6 8" id="KW-0234">DNA repair</keyword>
<dbReference type="EMBL" id="CP001857">
    <property type="protein sequence ID" value="ADB58472.1"/>
    <property type="molecule type" value="Genomic_DNA"/>
</dbReference>
<dbReference type="PaxDb" id="572546-Arcpr_1424"/>
<dbReference type="HAMAP" id="MF_00772">
    <property type="entry name" value="OGT"/>
    <property type="match status" value="1"/>
</dbReference>
<dbReference type="KEGG" id="apo:Arcpr_1424"/>
<evidence type="ECO:0000256" key="1">
    <source>
        <dbReference type="ARBA" id="ARBA00001286"/>
    </source>
</evidence>
<feature type="active site" description="Nucleophile; methyl group acceptor" evidence="8">
    <location>
        <position position="119"/>
    </location>
</feature>
<keyword evidence="11" id="KW-1185">Reference proteome</keyword>
<evidence type="ECO:0000256" key="7">
    <source>
        <dbReference type="ARBA" id="ARBA00049348"/>
    </source>
</evidence>
<dbReference type="GeneID" id="8740112"/>
<dbReference type="GO" id="GO:0003908">
    <property type="term" value="F:methylated-DNA-[protein]-cysteine S-methyltransferase activity"/>
    <property type="evidence" value="ECO:0007669"/>
    <property type="project" value="UniProtKB-UniRule"/>
</dbReference>
<comment type="catalytic activity">
    <reaction evidence="7 8">
        <text>a 6-O-methyl-2'-deoxyguanosine in DNA + L-cysteinyl-[protein] = S-methyl-L-cysteinyl-[protein] + a 2'-deoxyguanosine in DNA</text>
        <dbReference type="Rhea" id="RHEA:24000"/>
        <dbReference type="Rhea" id="RHEA-COMP:10131"/>
        <dbReference type="Rhea" id="RHEA-COMP:10132"/>
        <dbReference type="Rhea" id="RHEA-COMP:11367"/>
        <dbReference type="Rhea" id="RHEA-COMP:11368"/>
        <dbReference type="ChEBI" id="CHEBI:29950"/>
        <dbReference type="ChEBI" id="CHEBI:82612"/>
        <dbReference type="ChEBI" id="CHEBI:85445"/>
        <dbReference type="ChEBI" id="CHEBI:85448"/>
        <dbReference type="EC" id="2.1.1.63"/>
    </reaction>
</comment>
<dbReference type="Proteomes" id="UP000001901">
    <property type="component" value="Chromosome"/>
</dbReference>
<accession>D2REC8</accession>
<dbReference type="CDD" id="cd06445">
    <property type="entry name" value="ATase"/>
    <property type="match status" value="1"/>
</dbReference>
<dbReference type="InterPro" id="IPR036388">
    <property type="entry name" value="WH-like_DNA-bd_sf"/>
</dbReference>
<keyword evidence="3 8" id="KW-0489">Methyltransferase</keyword>
<keyword evidence="2 8" id="KW-0963">Cytoplasm</keyword>
<evidence type="ECO:0000313" key="10">
    <source>
        <dbReference type="EMBL" id="ADB58472.1"/>
    </source>
</evidence>
<protein>
    <recommendedName>
        <fullName evidence="8">Methylated-DNA--protein-cysteine methyltransferase</fullName>
        <ecNumber evidence="8">2.1.1.63</ecNumber>
    </recommendedName>
    <alternativeName>
        <fullName evidence="8">6-O-methylguanine-DNA methyltransferase</fullName>
        <shortName evidence="8">MGMT</shortName>
    </alternativeName>
    <alternativeName>
        <fullName evidence="8">O-6-methylguanine-DNA-alkyltransferase</fullName>
    </alternativeName>
</protein>
<evidence type="ECO:0000313" key="11">
    <source>
        <dbReference type="Proteomes" id="UP000001901"/>
    </source>
</evidence>
<dbReference type="Pfam" id="PF01035">
    <property type="entry name" value="DNA_binding_1"/>
    <property type="match status" value="1"/>
</dbReference>
<evidence type="ECO:0000256" key="4">
    <source>
        <dbReference type="ARBA" id="ARBA00022679"/>
    </source>
</evidence>
<dbReference type="InterPro" id="IPR001497">
    <property type="entry name" value="MethylDNA_cys_MeTrfase_AS"/>
</dbReference>
<dbReference type="OrthoDB" id="372118at2157"/>
<dbReference type="GO" id="GO:0006307">
    <property type="term" value="P:DNA alkylation repair"/>
    <property type="evidence" value="ECO:0007669"/>
    <property type="project" value="UniProtKB-UniRule"/>
</dbReference>
<evidence type="ECO:0000256" key="8">
    <source>
        <dbReference type="HAMAP-Rule" id="MF_00772"/>
    </source>
</evidence>
<dbReference type="HOGENOM" id="CLU_000445_52_2_2"/>
<evidence type="ECO:0000256" key="3">
    <source>
        <dbReference type="ARBA" id="ARBA00022603"/>
    </source>
</evidence>
<evidence type="ECO:0000256" key="5">
    <source>
        <dbReference type="ARBA" id="ARBA00022763"/>
    </source>
</evidence>
<dbReference type="EC" id="2.1.1.63" evidence="8"/>
<comment type="function">
    <text evidence="8">Involved in the cellular defense against the biological effects of O6-methylguanine (O6-MeG) and O4-methylthymine (O4-MeT) in DNA. Repairs the methylated nucleobase in DNA by stoichiometrically transferring the methyl group to a cysteine residue in the enzyme. This is a suicide reaction: the enzyme is irreversibly inactivated.</text>
</comment>
<evidence type="ECO:0000256" key="2">
    <source>
        <dbReference type="ARBA" id="ARBA00022490"/>
    </source>
</evidence>
<dbReference type="PANTHER" id="PTHR10815:SF13">
    <property type="entry name" value="METHYLATED-DNA--PROTEIN-CYSTEINE METHYLTRANSFERASE"/>
    <property type="match status" value="1"/>
</dbReference>
<organism evidence="10 11">
    <name type="scientific">Archaeoglobus profundus (strain DSM 5631 / JCM 9629 / NBRC 100127 / Av18)</name>
    <dbReference type="NCBI Taxonomy" id="572546"/>
    <lineage>
        <taxon>Archaea</taxon>
        <taxon>Methanobacteriati</taxon>
        <taxon>Methanobacteriota</taxon>
        <taxon>Archaeoglobi</taxon>
        <taxon>Archaeoglobales</taxon>
        <taxon>Archaeoglobaceae</taxon>
        <taxon>Archaeoglobus</taxon>
    </lineage>
</organism>
<dbReference type="InterPro" id="IPR023546">
    <property type="entry name" value="MGMT"/>
</dbReference>
<dbReference type="InterPro" id="IPR014048">
    <property type="entry name" value="MethylDNA_cys_MeTrfase_DNA-bd"/>
</dbReference>
<comment type="subcellular location">
    <subcellularLocation>
        <location evidence="8">Cytoplasm</location>
    </subcellularLocation>
</comment>
<comment type="miscellaneous">
    <text evidence="8">This enzyme catalyzes only one turnover and therefore is not strictly catalytic. According to one definition, an enzyme is a biocatalyst that acts repeatedly and over many reaction cycles.</text>
</comment>
<dbReference type="eggNOG" id="arCOG02724">
    <property type="taxonomic scope" value="Archaea"/>
</dbReference>
<dbReference type="STRING" id="572546.Arcpr_1424"/>
<comment type="similarity">
    <text evidence="8">Belongs to the MGMT family.</text>
</comment>
<dbReference type="NCBIfam" id="TIGR00589">
    <property type="entry name" value="ogt"/>
    <property type="match status" value="1"/>
</dbReference>
<dbReference type="Gene3D" id="1.10.10.10">
    <property type="entry name" value="Winged helix-like DNA-binding domain superfamily/Winged helix DNA-binding domain"/>
    <property type="match status" value="1"/>
</dbReference>
<keyword evidence="4 8" id="KW-0808">Transferase</keyword>
<evidence type="ECO:0000256" key="6">
    <source>
        <dbReference type="ARBA" id="ARBA00023204"/>
    </source>
</evidence>
<feature type="domain" description="Methylated-DNA-[protein]-cysteine S-methyltransferase DNA binding" evidence="9">
    <location>
        <begin position="71"/>
        <end position="147"/>
    </location>
</feature>
<dbReference type="AlphaFoldDB" id="D2REC8"/>
<proteinExistence type="inferred from homology"/>
<evidence type="ECO:0000259" key="9">
    <source>
        <dbReference type="Pfam" id="PF01035"/>
    </source>
</evidence>
<dbReference type="GO" id="GO:0032259">
    <property type="term" value="P:methylation"/>
    <property type="evidence" value="ECO:0007669"/>
    <property type="project" value="UniProtKB-KW"/>
</dbReference>
<dbReference type="PROSITE" id="PS00374">
    <property type="entry name" value="MGMT"/>
    <property type="match status" value="1"/>
</dbReference>
<dbReference type="RefSeq" id="WP_012940808.1">
    <property type="nucleotide sequence ID" value="NC_013741.1"/>
</dbReference>
<sequence>MIESLSVEWKVFVNVYIENGKVFKVEFSKNPVEEKFVSTTAKMLKKDLEKYFSGRRVDFRKYDVDLRVSSFVKSVLEIVKNIPYGKVVTYGYLARILKTSPRAIGIALKLNPVPVIIPCHRVVAKDGLGGFSAGVWIKRELLKLEGATFLSQQL</sequence>
<dbReference type="GO" id="GO:0005737">
    <property type="term" value="C:cytoplasm"/>
    <property type="evidence" value="ECO:0007669"/>
    <property type="project" value="UniProtKB-SubCell"/>
</dbReference>
<reference evidence="10 11" key="1">
    <citation type="journal article" date="2010" name="Stand. Genomic Sci.">
        <title>Complete genome sequence of Archaeoglobus profundus type strain (AV18).</title>
        <authorList>
            <person name="von Jan M."/>
            <person name="Lapidus A."/>
            <person name="Del Rio T.G."/>
            <person name="Copeland A."/>
            <person name="Tice H."/>
            <person name="Cheng J.F."/>
            <person name="Lucas S."/>
            <person name="Chen F."/>
            <person name="Nolan M."/>
            <person name="Goodwin L."/>
            <person name="Han C."/>
            <person name="Pitluck S."/>
            <person name="Liolios K."/>
            <person name="Ivanova N."/>
            <person name="Mavromatis K."/>
            <person name="Ovchinnikova G."/>
            <person name="Chertkov O."/>
            <person name="Pati A."/>
            <person name="Chen A."/>
            <person name="Palaniappan K."/>
            <person name="Land M."/>
            <person name="Hauser L."/>
            <person name="Chang Y.J."/>
            <person name="Jeffries C.D."/>
            <person name="Saunders E."/>
            <person name="Brettin T."/>
            <person name="Detter J.C."/>
            <person name="Chain P."/>
            <person name="Eichinger K."/>
            <person name="Huber H."/>
            <person name="Spring S."/>
            <person name="Rohde M."/>
            <person name="Goker M."/>
            <person name="Wirth R."/>
            <person name="Woyke T."/>
            <person name="Bristow J."/>
            <person name="Eisen J.A."/>
            <person name="Markowitz V."/>
            <person name="Hugenholtz P."/>
            <person name="Kyrpides N.C."/>
            <person name="Klenk H.P."/>
        </authorList>
    </citation>
    <scope>NUCLEOTIDE SEQUENCE [LARGE SCALE GENOMIC DNA]</scope>
    <source>
        <strain evidence="11">DSM 5631 / JCM 9629 / NBRC 100127 / Av18</strain>
    </source>
</reference>
<gene>
    <name evidence="8" type="primary">ogt</name>
    <name evidence="10" type="ordered locus">Arcpr_1424</name>
</gene>
<dbReference type="SUPFAM" id="SSF46767">
    <property type="entry name" value="Methylated DNA-protein cysteine methyltransferase, C-terminal domain"/>
    <property type="match status" value="1"/>
</dbReference>
<keyword evidence="5 8" id="KW-0227">DNA damage</keyword>
<comment type="catalytic activity">
    <reaction evidence="1 8">
        <text>a 4-O-methyl-thymidine in DNA + L-cysteinyl-[protein] = a thymidine in DNA + S-methyl-L-cysteinyl-[protein]</text>
        <dbReference type="Rhea" id="RHEA:53428"/>
        <dbReference type="Rhea" id="RHEA-COMP:10131"/>
        <dbReference type="Rhea" id="RHEA-COMP:10132"/>
        <dbReference type="Rhea" id="RHEA-COMP:13555"/>
        <dbReference type="Rhea" id="RHEA-COMP:13556"/>
        <dbReference type="ChEBI" id="CHEBI:29950"/>
        <dbReference type="ChEBI" id="CHEBI:82612"/>
        <dbReference type="ChEBI" id="CHEBI:137386"/>
        <dbReference type="ChEBI" id="CHEBI:137387"/>
        <dbReference type="EC" id="2.1.1.63"/>
    </reaction>
</comment>
<dbReference type="PANTHER" id="PTHR10815">
    <property type="entry name" value="METHYLATED-DNA--PROTEIN-CYSTEINE METHYLTRANSFERASE"/>
    <property type="match status" value="1"/>
</dbReference>
<name>D2REC8_ARCPA</name>
<dbReference type="InterPro" id="IPR036217">
    <property type="entry name" value="MethylDNA_cys_MeTrfase_DNAb"/>
</dbReference>